<dbReference type="PANTHER" id="PTHR11439:SF502">
    <property type="entry name" value="SECRETED RXLR EFFECTOR PROTEIN 161-LIKE"/>
    <property type="match status" value="1"/>
</dbReference>
<dbReference type="InterPro" id="IPR057670">
    <property type="entry name" value="SH3_retrovirus"/>
</dbReference>
<feature type="domain" description="Reverse transcriptase Ty1/copia-type" evidence="1">
    <location>
        <begin position="247"/>
        <end position="432"/>
    </location>
</feature>
<dbReference type="Proteomes" id="UP001054821">
    <property type="component" value="Chromosome 7"/>
</dbReference>
<dbReference type="InterPro" id="IPR043502">
    <property type="entry name" value="DNA/RNA_pol_sf"/>
</dbReference>
<accession>A0AAD4YSV5</accession>
<dbReference type="SUPFAM" id="SSF56672">
    <property type="entry name" value="DNA/RNA polymerases"/>
    <property type="match status" value="1"/>
</dbReference>
<dbReference type="CDD" id="cd09272">
    <property type="entry name" value="RNase_HI_RT_Ty1"/>
    <property type="match status" value="1"/>
</dbReference>
<protein>
    <recommendedName>
        <fullName evidence="5">Multidrug resistance-associated protein 9</fullName>
    </recommendedName>
</protein>
<dbReference type="InterPro" id="IPR013103">
    <property type="entry name" value="RVT_2"/>
</dbReference>
<keyword evidence="4" id="KW-1185">Reference proteome</keyword>
<comment type="caution">
    <text evidence="3">The sequence shown here is derived from an EMBL/GenBank/DDBJ whole genome shotgun (WGS) entry which is preliminary data.</text>
</comment>
<reference evidence="3 4" key="1">
    <citation type="journal article" date="2022" name="G3 (Bethesda)">
        <title>Whole-genome sequence and methylome profiling of the almond [Prunus dulcis (Mill.) D.A. Webb] cultivar 'Nonpareil'.</title>
        <authorList>
            <person name="D'Amico-Willman K.M."/>
            <person name="Ouma W.Z."/>
            <person name="Meulia T."/>
            <person name="Sideli G.M."/>
            <person name="Gradziel T.M."/>
            <person name="Fresnedo-Ramirez J."/>
        </authorList>
    </citation>
    <scope>NUCLEOTIDE SEQUENCE [LARGE SCALE GENOMIC DNA]</scope>
    <source>
        <strain evidence="3">Clone GOH B32 T37-40</strain>
    </source>
</reference>
<dbReference type="Pfam" id="PF25597">
    <property type="entry name" value="SH3_retrovirus"/>
    <property type="match status" value="1"/>
</dbReference>
<proteinExistence type="predicted"/>
<gene>
    <name evidence="3" type="ORF">L3X38_039141</name>
</gene>
<dbReference type="SUPFAM" id="SSF53098">
    <property type="entry name" value="Ribonuclease H-like"/>
    <property type="match status" value="1"/>
</dbReference>
<evidence type="ECO:0008006" key="5">
    <source>
        <dbReference type="Google" id="ProtNLM"/>
    </source>
</evidence>
<dbReference type="PANTHER" id="PTHR11439">
    <property type="entry name" value="GAG-POL-RELATED RETROTRANSPOSON"/>
    <property type="match status" value="1"/>
</dbReference>
<dbReference type="AlphaFoldDB" id="A0AAD4YSV5"/>
<organism evidence="3 4">
    <name type="scientific">Prunus dulcis</name>
    <name type="common">Almond</name>
    <name type="synonym">Amygdalus dulcis</name>
    <dbReference type="NCBI Taxonomy" id="3755"/>
    <lineage>
        <taxon>Eukaryota</taxon>
        <taxon>Viridiplantae</taxon>
        <taxon>Streptophyta</taxon>
        <taxon>Embryophyta</taxon>
        <taxon>Tracheophyta</taxon>
        <taxon>Spermatophyta</taxon>
        <taxon>Magnoliopsida</taxon>
        <taxon>eudicotyledons</taxon>
        <taxon>Gunneridae</taxon>
        <taxon>Pentapetalae</taxon>
        <taxon>rosids</taxon>
        <taxon>fabids</taxon>
        <taxon>Rosales</taxon>
        <taxon>Rosaceae</taxon>
        <taxon>Amygdaloideae</taxon>
        <taxon>Amygdaleae</taxon>
        <taxon>Prunus</taxon>
    </lineage>
</organism>
<name>A0AAD4YSV5_PRUDU</name>
<dbReference type="InterPro" id="IPR012337">
    <property type="entry name" value="RNaseH-like_sf"/>
</dbReference>
<feature type="domain" description="Retroviral polymerase SH3-like" evidence="2">
    <location>
        <begin position="54"/>
        <end position="116"/>
    </location>
</feature>
<sequence>MHEKKIPLKFWAEAVNTVVYLQNRSPTSALDNSTPFEKFSGRKPGVKHLKIFGSLCYIHIPSQRRHKLEETGENGVFVGYGICEKGYRVLNLRTQKIELSRSVIFDEKAMWDWESNEAVQVEATIPWDDSKGSMTFEFDSEASNSPQSVQSPLRTQAVSDLQATMNLVPPVSPVSTSETYDHTPRKWKSLDEVYAQCKMSIIEPENFTEAIKDEAWKKAMTEEMLMIEKNSTWELVDRPSNKPIVGVKLDTIRTLIALAAQKGWKLWQLDVKSAFLNGVLEDEVYVDQPDDFVVEEVEDKMYRLRKALYGLKQAPRAWYREIDTYLIHYGFHRSSSEATLYVRNKEGIGVLIVSIYVDDIVYTGSSTRMMEEFKTEMMCKYEMSDLGLLHRFLGMGITQTKGSIFIHQKKYAFTLLDKFGLKDCKSVSTPLVATDKLQREDGSEAADESLYRKIVESLLYLTATRPDIMFSASLLARFMHSPSKLHYGAAKRVLRYIQGTIDYGIEYVTRKSAFLVGYCDSDWSGSKEDMKSTYGYAFSFGSGAFSWASVKQHSVALSTAEAEHVSVAEATSQPIWLTFVLEDFGEEQTTATTVFCDNTSAIAMSKNSVFHQRSKHIHRKFHFIRDAIKMVKLIWSTAKVKNK</sequence>
<evidence type="ECO:0000313" key="4">
    <source>
        <dbReference type="Proteomes" id="UP001054821"/>
    </source>
</evidence>
<evidence type="ECO:0000259" key="2">
    <source>
        <dbReference type="Pfam" id="PF25597"/>
    </source>
</evidence>
<evidence type="ECO:0000259" key="1">
    <source>
        <dbReference type="Pfam" id="PF07727"/>
    </source>
</evidence>
<evidence type="ECO:0000313" key="3">
    <source>
        <dbReference type="EMBL" id="KAI5319433.1"/>
    </source>
</evidence>
<dbReference type="EMBL" id="JAJFAZ020000007">
    <property type="protein sequence ID" value="KAI5319433.1"/>
    <property type="molecule type" value="Genomic_DNA"/>
</dbReference>
<dbReference type="Pfam" id="PF07727">
    <property type="entry name" value="RVT_2"/>
    <property type="match status" value="1"/>
</dbReference>